<dbReference type="InterPro" id="IPR017441">
    <property type="entry name" value="Protein_kinase_ATP_BS"/>
</dbReference>
<keyword evidence="9" id="KW-0221">Differentiation</keyword>
<keyword evidence="12" id="KW-0832">Ubl conjugation</keyword>
<dbReference type="EnsemblMetazoa" id="XM_019899463.1">
    <property type="protein sequence ID" value="XP_019755022.1"/>
    <property type="gene ID" value="LOC109533946"/>
</dbReference>
<comment type="cofactor">
    <cofactor evidence="1">
        <name>Mg(2+)</name>
        <dbReference type="ChEBI" id="CHEBI:18420"/>
    </cofactor>
</comment>
<feature type="compositionally biased region" description="Basic and acidic residues" evidence="16">
    <location>
        <begin position="336"/>
        <end position="358"/>
    </location>
</feature>
<dbReference type="SUPFAM" id="SSF56112">
    <property type="entry name" value="Protein kinase-like (PK-like)"/>
    <property type="match status" value="1"/>
</dbReference>
<dbReference type="InterPro" id="IPR000719">
    <property type="entry name" value="Prot_kinase_dom"/>
</dbReference>
<dbReference type="GO" id="GO:0005737">
    <property type="term" value="C:cytoplasm"/>
    <property type="evidence" value="ECO:0007669"/>
    <property type="project" value="TreeGrafter"/>
</dbReference>
<evidence type="ECO:0000256" key="13">
    <source>
        <dbReference type="ARBA" id="ARBA00022871"/>
    </source>
</evidence>
<dbReference type="InterPro" id="IPR047908">
    <property type="entry name" value="TSSK4_cat"/>
</dbReference>
<feature type="binding site" evidence="14">
    <location>
        <position position="68"/>
    </location>
    <ligand>
        <name>ATP</name>
        <dbReference type="ChEBI" id="CHEBI:30616"/>
    </ligand>
</feature>
<sequence>MSSPIDSADQSPALETAHATQVGNDPKDKKPTVLETHGYFLGKSIGTGSYATVRMAHSERHEGNVAIKIVSKFSAPADYLKKFLPREIEVVKGLRHPNLIRFLQAIETTHRVYIIMEFAENGSLLDIIRKDQHIDEIRSRKWFKQLTYAIEYCHDRGVVHRDIKCENMLMDDSWNIKLSDFGFARGHMKPKNGQPILSETFCGSYAYASPEILRGIPYQPQFADVWSMGVVLFAMVFGRLPFDDSNYKELIKQVSSKVVFPKDPKVSSGCKSLINKILAPLKSRIRLSGIKMDQWFLFEEGQAGSSKDRKSISSVTDEERRLSVDADSLVPPNLITKEELEAKARPRGVTDEERRLSVDADSLVPPNLITKEELEAKARPRGARRDSTDEEQPVGTQNPFDEAEQSDKGNSSGKSKKPPSKKES</sequence>
<keyword evidence="4" id="KW-0597">Phosphoprotein</keyword>
<feature type="domain" description="Protein kinase" evidence="17">
    <location>
        <begin position="39"/>
        <end position="296"/>
    </location>
</feature>
<dbReference type="PANTHER" id="PTHR24346">
    <property type="entry name" value="MAP/MICROTUBULE AFFINITY-REGULATING KINASE"/>
    <property type="match status" value="1"/>
</dbReference>
<evidence type="ECO:0000259" key="17">
    <source>
        <dbReference type="PROSITE" id="PS50011"/>
    </source>
</evidence>
<feature type="compositionally biased region" description="Basic and acidic residues" evidence="16">
    <location>
        <begin position="370"/>
        <end position="387"/>
    </location>
</feature>
<reference evidence="19" key="1">
    <citation type="journal article" date="2013" name="Genome Biol.">
        <title>Draft genome of the mountain pine beetle, Dendroctonus ponderosae Hopkins, a major forest pest.</title>
        <authorList>
            <person name="Keeling C.I."/>
            <person name="Yuen M.M."/>
            <person name="Liao N.Y."/>
            <person name="Docking T.R."/>
            <person name="Chan S.K."/>
            <person name="Taylor G.A."/>
            <person name="Palmquist D.L."/>
            <person name="Jackman S.D."/>
            <person name="Nguyen A."/>
            <person name="Li M."/>
            <person name="Henderson H."/>
            <person name="Janes J.K."/>
            <person name="Zhao Y."/>
            <person name="Pandoh P."/>
            <person name="Moore R."/>
            <person name="Sperling F.A."/>
            <person name="Huber D.P."/>
            <person name="Birol I."/>
            <person name="Jones S.J."/>
            <person name="Bohlmann J."/>
        </authorList>
    </citation>
    <scope>NUCLEOTIDE SEQUENCE</scope>
</reference>
<evidence type="ECO:0000256" key="1">
    <source>
        <dbReference type="ARBA" id="ARBA00001946"/>
    </source>
</evidence>
<evidence type="ECO:0000256" key="14">
    <source>
        <dbReference type="PROSITE-ProRule" id="PRU10141"/>
    </source>
</evidence>
<reference evidence="18" key="2">
    <citation type="submission" date="2024-08" db="UniProtKB">
        <authorList>
            <consortium name="EnsemblMetazoa"/>
        </authorList>
    </citation>
    <scope>IDENTIFICATION</scope>
</reference>
<feature type="region of interest" description="Disordered" evidence="16">
    <location>
        <begin position="1"/>
        <end position="31"/>
    </location>
</feature>
<evidence type="ECO:0000256" key="10">
    <source>
        <dbReference type="ARBA" id="ARBA00022840"/>
    </source>
</evidence>
<proteinExistence type="inferred from homology"/>
<dbReference type="FunFam" id="1.10.510.10:FF:000658">
    <property type="entry name" value="Protein CBG12184"/>
    <property type="match status" value="1"/>
</dbReference>
<keyword evidence="7 14" id="KW-0547">Nucleotide-binding</keyword>
<evidence type="ECO:0000256" key="5">
    <source>
        <dbReference type="ARBA" id="ARBA00022679"/>
    </source>
</evidence>
<dbReference type="Gene3D" id="1.10.510.10">
    <property type="entry name" value="Transferase(Phosphotransferase) domain 1"/>
    <property type="match status" value="1"/>
</dbReference>
<accession>A0AAR5P2A8</accession>
<evidence type="ECO:0000256" key="3">
    <source>
        <dbReference type="ARBA" id="ARBA00022527"/>
    </source>
</evidence>
<organism evidence="18 19">
    <name type="scientific">Dendroctonus ponderosae</name>
    <name type="common">Mountain pine beetle</name>
    <dbReference type="NCBI Taxonomy" id="77166"/>
    <lineage>
        <taxon>Eukaryota</taxon>
        <taxon>Metazoa</taxon>
        <taxon>Ecdysozoa</taxon>
        <taxon>Arthropoda</taxon>
        <taxon>Hexapoda</taxon>
        <taxon>Insecta</taxon>
        <taxon>Pterygota</taxon>
        <taxon>Neoptera</taxon>
        <taxon>Endopterygota</taxon>
        <taxon>Coleoptera</taxon>
        <taxon>Polyphaga</taxon>
        <taxon>Cucujiformia</taxon>
        <taxon>Curculionidae</taxon>
        <taxon>Scolytinae</taxon>
        <taxon>Dendroctonus</taxon>
    </lineage>
</organism>
<evidence type="ECO:0000256" key="6">
    <source>
        <dbReference type="ARBA" id="ARBA00022723"/>
    </source>
</evidence>
<evidence type="ECO:0000256" key="12">
    <source>
        <dbReference type="ARBA" id="ARBA00022843"/>
    </source>
</evidence>
<evidence type="ECO:0000256" key="8">
    <source>
        <dbReference type="ARBA" id="ARBA00022777"/>
    </source>
</evidence>
<dbReference type="InterPro" id="IPR011009">
    <property type="entry name" value="Kinase-like_dom_sf"/>
</dbReference>
<evidence type="ECO:0000256" key="11">
    <source>
        <dbReference type="ARBA" id="ARBA00022842"/>
    </source>
</evidence>
<feature type="compositionally biased region" description="Basic residues" evidence="16">
    <location>
        <begin position="414"/>
        <end position="424"/>
    </location>
</feature>
<dbReference type="Proteomes" id="UP000019118">
    <property type="component" value="Unassembled WGS sequence"/>
</dbReference>
<dbReference type="GO" id="GO:0007283">
    <property type="term" value="P:spermatogenesis"/>
    <property type="evidence" value="ECO:0007669"/>
    <property type="project" value="UniProtKB-KW"/>
</dbReference>
<keyword evidence="3 15" id="KW-0723">Serine/threonine-protein kinase</keyword>
<feature type="compositionally biased region" description="Polar residues" evidence="16">
    <location>
        <begin position="1"/>
        <end position="10"/>
    </location>
</feature>
<keyword evidence="11" id="KW-0460">Magnesium</keyword>
<feature type="region of interest" description="Disordered" evidence="16">
    <location>
        <begin position="307"/>
        <end position="424"/>
    </location>
</feature>
<dbReference type="GO" id="GO:0030154">
    <property type="term" value="P:cell differentiation"/>
    <property type="evidence" value="ECO:0007669"/>
    <property type="project" value="UniProtKB-KW"/>
</dbReference>
<evidence type="ECO:0000256" key="9">
    <source>
        <dbReference type="ARBA" id="ARBA00022782"/>
    </source>
</evidence>
<keyword evidence="6" id="KW-0479">Metal-binding</keyword>
<evidence type="ECO:0000256" key="15">
    <source>
        <dbReference type="RuleBase" id="RU000304"/>
    </source>
</evidence>
<dbReference type="CDD" id="cd14162">
    <property type="entry name" value="STKc_TSSK4-like"/>
    <property type="match status" value="1"/>
</dbReference>
<dbReference type="Pfam" id="PF00069">
    <property type="entry name" value="Pkinase"/>
    <property type="match status" value="1"/>
</dbReference>
<evidence type="ECO:0000256" key="16">
    <source>
        <dbReference type="SAM" id="MobiDB-lite"/>
    </source>
</evidence>
<evidence type="ECO:0000256" key="2">
    <source>
        <dbReference type="ARBA" id="ARBA00022473"/>
    </source>
</evidence>
<dbReference type="PROSITE" id="PS00108">
    <property type="entry name" value="PROTEIN_KINASE_ST"/>
    <property type="match status" value="1"/>
</dbReference>
<keyword evidence="19" id="KW-1185">Reference proteome</keyword>
<evidence type="ECO:0000313" key="18">
    <source>
        <dbReference type="EnsemblMetazoa" id="XP_019755022.1"/>
    </source>
</evidence>
<dbReference type="GO" id="GO:0050321">
    <property type="term" value="F:tau-protein kinase activity"/>
    <property type="evidence" value="ECO:0007669"/>
    <property type="project" value="TreeGrafter"/>
</dbReference>
<keyword evidence="8" id="KW-0418">Kinase</keyword>
<protein>
    <recommendedName>
        <fullName evidence="17">Protein kinase domain-containing protein</fullName>
    </recommendedName>
</protein>
<evidence type="ECO:0000313" key="19">
    <source>
        <dbReference type="Proteomes" id="UP000019118"/>
    </source>
</evidence>
<dbReference type="SMART" id="SM00220">
    <property type="entry name" value="S_TKc"/>
    <property type="match status" value="1"/>
</dbReference>
<evidence type="ECO:0000256" key="7">
    <source>
        <dbReference type="ARBA" id="ARBA00022741"/>
    </source>
</evidence>
<dbReference type="FunFam" id="3.30.200.20:FF:000042">
    <property type="entry name" value="Aurora kinase A"/>
    <property type="match status" value="1"/>
</dbReference>
<dbReference type="GO" id="GO:0035556">
    <property type="term" value="P:intracellular signal transduction"/>
    <property type="evidence" value="ECO:0007669"/>
    <property type="project" value="TreeGrafter"/>
</dbReference>
<evidence type="ECO:0000256" key="4">
    <source>
        <dbReference type="ARBA" id="ARBA00022553"/>
    </source>
</evidence>
<dbReference type="AlphaFoldDB" id="A0AAR5P2A8"/>
<keyword evidence="10 14" id="KW-0067">ATP-binding</keyword>
<dbReference type="PANTHER" id="PTHR24346:SF102">
    <property type="entry name" value="TESTIS-SPECIFIC SERINE_THREONINE-PROTEIN KINASE 1"/>
    <property type="match status" value="1"/>
</dbReference>
<keyword evidence="13" id="KW-0744">Spermatogenesis</keyword>
<feature type="compositionally biased region" description="Basic and acidic residues" evidence="16">
    <location>
        <begin position="307"/>
        <end position="324"/>
    </location>
</feature>
<dbReference type="PROSITE" id="PS50011">
    <property type="entry name" value="PROTEIN_KINASE_DOM"/>
    <property type="match status" value="1"/>
</dbReference>
<keyword evidence="5" id="KW-0808">Transferase</keyword>
<comment type="similarity">
    <text evidence="15">Belongs to the protein kinase superfamily.</text>
</comment>
<dbReference type="GO" id="GO:0000226">
    <property type="term" value="P:microtubule cytoskeleton organization"/>
    <property type="evidence" value="ECO:0007669"/>
    <property type="project" value="TreeGrafter"/>
</dbReference>
<dbReference type="PROSITE" id="PS00107">
    <property type="entry name" value="PROTEIN_KINASE_ATP"/>
    <property type="match status" value="1"/>
</dbReference>
<name>A0AAR5P2A8_DENPD</name>
<dbReference type="GO" id="GO:0000287">
    <property type="term" value="F:magnesium ion binding"/>
    <property type="evidence" value="ECO:0007669"/>
    <property type="project" value="UniProtKB-ARBA"/>
</dbReference>
<keyword evidence="2" id="KW-0217">Developmental protein</keyword>
<dbReference type="InterPro" id="IPR008271">
    <property type="entry name" value="Ser/Thr_kinase_AS"/>
</dbReference>
<dbReference type="GO" id="GO:0005524">
    <property type="term" value="F:ATP binding"/>
    <property type="evidence" value="ECO:0007669"/>
    <property type="project" value="UniProtKB-UniRule"/>
</dbReference>